<accession>A0A3G1ZKU8</accession>
<keyword evidence="2" id="KW-1185">Reference proteome</keyword>
<name>A0A3G1ZKU8_BPPHH</name>
<evidence type="ECO:0000313" key="1">
    <source>
        <dbReference type="EMBL" id="AYM00295.1"/>
    </source>
</evidence>
<evidence type="ECO:0000313" key="2">
    <source>
        <dbReference type="Proteomes" id="UP000277198"/>
    </source>
</evidence>
<gene>
    <name evidence="1" type="ORF">PhiH1_245</name>
</gene>
<dbReference type="EMBL" id="MK002701">
    <property type="protein sequence ID" value="AYM00295.1"/>
    <property type="molecule type" value="Genomic_DNA"/>
</dbReference>
<organism evidence="1 2">
    <name type="scientific">Halobacterium phage phiH</name>
    <name type="common">Bacteriophage phi-H</name>
    <dbReference type="NCBI Taxonomy" id="169684"/>
    <lineage>
        <taxon>Viruses</taxon>
        <taxon>Duplodnaviria</taxon>
        <taxon>Heunggongvirae</taxon>
        <taxon>Uroviricota</taxon>
        <taxon>Caudoviricetes</taxon>
        <taxon>Vertoviridae</taxon>
        <taxon>Myohalovirus</taxon>
        <taxon>Myohalovirus spontanei</taxon>
        <taxon>Myohalovirus phiH</taxon>
    </lineage>
</organism>
<organismHost>
    <name type="scientific">Halobacterium salinarum</name>
    <name type="common">Halobacterium halobium</name>
    <dbReference type="NCBI Taxonomy" id="2242"/>
</organismHost>
<sequence>MKDQKTDPEETTSQFMHALAAAEVDAANISAERSDDPDILTVTSLIEPADIEDASEIAGEHDFTEQQRGEIVNGRETVTYKLEA</sequence>
<protein>
    <submittedName>
        <fullName evidence="1">Uncharacterized protein</fullName>
    </submittedName>
</protein>
<proteinExistence type="predicted"/>
<dbReference type="Proteomes" id="UP000277198">
    <property type="component" value="Segment"/>
</dbReference>
<reference evidence="1 2" key="1">
    <citation type="journal article" date="2018" name="Genes (Basel)">
        <title>Complete Genome Sequence of the Model Halovirus PhiH1 (PhiH1).</title>
        <authorList>
            <person name="Dyall-Smith M."/>
            <person name="Pfeifer F."/>
            <person name="Witte A."/>
            <person name="Oesterhelt D."/>
            <person name="Pfeiffer F."/>
        </authorList>
    </citation>
    <scope>NUCLEOTIDE SEQUENCE [LARGE SCALE GENOMIC DNA]</scope>
    <source>
        <strain evidence="1">Variant phiH1</strain>
    </source>
</reference>